<dbReference type="RefSeq" id="XP_064689243.1">
    <property type="nucleotide sequence ID" value="XM_064843124.1"/>
</dbReference>
<feature type="region of interest" description="Disordered" evidence="16">
    <location>
        <begin position="192"/>
        <end position="212"/>
    </location>
</feature>
<comment type="subcellular location">
    <subcellularLocation>
        <location evidence="2">Cytoplasm</location>
    </subcellularLocation>
    <subcellularLocation>
        <location evidence="1">Peroxisome</location>
    </subcellularLocation>
</comment>
<evidence type="ECO:0000313" key="17">
    <source>
        <dbReference type="EMBL" id="KAK3670601.1"/>
    </source>
</evidence>
<evidence type="ECO:0000256" key="3">
    <source>
        <dbReference type="ARBA" id="ARBA00005348"/>
    </source>
</evidence>
<keyword evidence="13" id="KW-0576">Peroxisome</keyword>
<dbReference type="GO" id="GO:0016560">
    <property type="term" value="P:protein import into peroxisome matrix, docking"/>
    <property type="evidence" value="ECO:0007669"/>
    <property type="project" value="TreeGrafter"/>
</dbReference>
<evidence type="ECO:0000256" key="14">
    <source>
        <dbReference type="ARBA" id="ARBA00032505"/>
    </source>
</evidence>
<proteinExistence type="inferred from homology"/>
<keyword evidence="8" id="KW-0677">Repeat</keyword>
<keyword evidence="12" id="KW-0882">Thioester bond</keyword>
<gene>
    <name evidence="17" type="primary">PEX5</name>
    <name evidence="17" type="ORF">LTR78_009569</name>
</gene>
<dbReference type="GO" id="GO:0005778">
    <property type="term" value="C:peroxisomal membrane"/>
    <property type="evidence" value="ECO:0007669"/>
    <property type="project" value="TreeGrafter"/>
</dbReference>
<dbReference type="PANTHER" id="PTHR10130">
    <property type="entry name" value="PEROXISOMAL TARGETING SIGNAL 1 RECEPTOR PEX5"/>
    <property type="match status" value="1"/>
</dbReference>
<dbReference type="GO" id="GO:0005052">
    <property type="term" value="F:peroxisome matrix targeting signal-1 binding"/>
    <property type="evidence" value="ECO:0007669"/>
    <property type="project" value="TreeGrafter"/>
</dbReference>
<evidence type="ECO:0000313" key="18">
    <source>
        <dbReference type="Proteomes" id="UP001274830"/>
    </source>
</evidence>
<dbReference type="EMBL" id="JAUTXT010000054">
    <property type="protein sequence ID" value="KAK3670601.1"/>
    <property type="molecule type" value="Genomic_DNA"/>
</dbReference>
<dbReference type="GO" id="GO:0005829">
    <property type="term" value="C:cytosol"/>
    <property type="evidence" value="ECO:0007669"/>
    <property type="project" value="TreeGrafter"/>
</dbReference>
<keyword evidence="7" id="KW-1017">Isopeptide bond</keyword>
<evidence type="ECO:0000256" key="1">
    <source>
        <dbReference type="ARBA" id="ARBA00004275"/>
    </source>
</evidence>
<keyword evidence="6" id="KW-0963">Cytoplasm</keyword>
<keyword evidence="18" id="KW-1185">Reference proteome</keyword>
<dbReference type="AlphaFoldDB" id="A0AAE0TRG4"/>
<comment type="caution">
    <text evidence="17">The sequence shown here is derived from an EMBL/GenBank/DDBJ whole genome shotgun (WGS) entry which is preliminary data.</text>
</comment>
<dbReference type="Proteomes" id="UP001274830">
    <property type="component" value="Unassembled WGS sequence"/>
</dbReference>
<sequence length="660" mass="72876">MSFLGGPECSTGSNPLAQFQKQTGADTSLQRDRLTSRPQQYGGFRTQQQAGPGDQAFQDFQQQGPGFAEQLPADAAYLEQLEREHAQIVAAGGGGGGGGGGWAGEFAKQPMGNGFQPELFQQQSREAGFSPQDFANFRSHQQGPIQRDTQSPLAQQNSMYQRPPMYGSTFGGGGGGFGMQRPMMFQQNQSMFNQGAQQQQQYEGKGKGRVQELSDTDWEKQFEELSTQDKEQDLDQLDTEAEEAIEAELNQMDSGFGNFEDIWKTYQAETNAARDMLADDELGHMGDYDEWKDFDGLGHDFDGMRTFTSQGPELGNYLFEENNLFENTPNAFEEGMKIMREGGNLSLAALAFEAAVKREPEFAEAWVALGGAQAQNEKESPAIRAMEQALKIDPNNLDALMGLSVSYTNEGYDTLAYRTLERWVGVKYPQLGVTPRGLGDEGEMEEEIGFTDRHILHEKVTNLFLEAAQMNPDGAELDVDVQVGLGVLFYGSEDYDKAVDCFTAALNSAHHGTLKREGEEHLLWNRLGATLANSGRSEEAIGAYSRALDLRANFVRARYNLGVSCINLGVLEQAAGHLLGALSMHRVLEREGRDKAAELLKDGSGNNVDDRAVEDLLQQNQSTNLYDTLRRVFTQMSRRDLAEGVGPDMNLDALRGEFDF</sequence>
<feature type="repeat" description="TPR" evidence="15">
    <location>
        <begin position="363"/>
        <end position="396"/>
    </location>
</feature>
<dbReference type="InterPro" id="IPR011990">
    <property type="entry name" value="TPR-like_helical_dom_sf"/>
</dbReference>
<reference evidence="17" key="1">
    <citation type="submission" date="2023-07" db="EMBL/GenBank/DDBJ databases">
        <title>Black Yeasts Isolated from many extreme environments.</title>
        <authorList>
            <person name="Coleine C."/>
            <person name="Stajich J.E."/>
            <person name="Selbmann L."/>
        </authorList>
    </citation>
    <scope>NUCLEOTIDE SEQUENCE</scope>
    <source>
        <strain evidence="17">CCFEE 5485</strain>
    </source>
</reference>
<feature type="region of interest" description="Disordered" evidence="16">
    <location>
        <begin position="1"/>
        <end position="60"/>
    </location>
</feature>
<dbReference type="Gene3D" id="1.25.40.10">
    <property type="entry name" value="Tetratricopeptide repeat domain"/>
    <property type="match status" value="1"/>
</dbReference>
<name>A0AAE0TRG4_9PEZI</name>
<dbReference type="InterPro" id="IPR019734">
    <property type="entry name" value="TPR_rpt"/>
</dbReference>
<evidence type="ECO:0000256" key="15">
    <source>
        <dbReference type="PROSITE-ProRule" id="PRU00339"/>
    </source>
</evidence>
<accession>A0AAE0TRG4</accession>
<evidence type="ECO:0000256" key="5">
    <source>
        <dbReference type="ARBA" id="ARBA00022448"/>
    </source>
</evidence>
<keyword evidence="5" id="KW-0813">Transport</keyword>
<dbReference type="Pfam" id="PF13432">
    <property type="entry name" value="TPR_16"/>
    <property type="match status" value="2"/>
</dbReference>
<keyword evidence="11" id="KW-0653">Protein transport</keyword>
<evidence type="ECO:0000256" key="16">
    <source>
        <dbReference type="SAM" id="MobiDB-lite"/>
    </source>
</evidence>
<feature type="compositionally biased region" description="Low complexity" evidence="16">
    <location>
        <begin position="192"/>
        <end position="201"/>
    </location>
</feature>
<organism evidence="17 18">
    <name type="scientific">Recurvomyces mirabilis</name>
    <dbReference type="NCBI Taxonomy" id="574656"/>
    <lineage>
        <taxon>Eukaryota</taxon>
        <taxon>Fungi</taxon>
        <taxon>Dikarya</taxon>
        <taxon>Ascomycota</taxon>
        <taxon>Pezizomycotina</taxon>
        <taxon>Dothideomycetes</taxon>
        <taxon>Dothideomycetidae</taxon>
        <taxon>Mycosphaerellales</taxon>
        <taxon>Teratosphaeriaceae</taxon>
        <taxon>Recurvomyces</taxon>
    </lineage>
</organism>
<evidence type="ECO:0000256" key="8">
    <source>
        <dbReference type="ARBA" id="ARBA00022737"/>
    </source>
</evidence>
<evidence type="ECO:0000256" key="11">
    <source>
        <dbReference type="ARBA" id="ARBA00022927"/>
    </source>
</evidence>
<evidence type="ECO:0000256" key="4">
    <source>
        <dbReference type="ARBA" id="ARBA00014710"/>
    </source>
</evidence>
<dbReference type="GeneID" id="89967685"/>
<dbReference type="PROSITE" id="PS50005">
    <property type="entry name" value="TPR"/>
    <property type="match status" value="2"/>
</dbReference>
<evidence type="ECO:0000256" key="6">
    <source>
        <dbReference type="ARBA" id="ARBA00022490"/>
    </source>
</evidence>
<keyword evidence="10" id="KW-0832">Ubl conjugation</keyword>
<keyword evidence="17" id="KW-0675">Receptor</keyword>
<comment type="similarity">
    <text evidence="3">Belongs to the peroxisomal targeting signal receptor family.</text>
</comment>
<feature type="compositionally biased region" description="Polar residues" evidence="16">
    <location>
        <begin position="10"/>
        <end position="28"/>
    </location>
</feature>
<protein>
    <recommendedName>
        <fullName evidence="4">Peroxisomal targeting signal receptor</fullName>
    </recommendedName>
    <alternativeName>
        <fullName evidence="14">Peroxin-5</fullName>
    </alternativeName>
</protein>
<dbReference type="InterPro" id="IPR024111">
    <property type="entry name" value="PEX5/PEX5L"/>
</dbReference>
<keyword evidence="9 15" id="KW-0802">TPR repeat</keyword>
<feature type="repeat" description="TPR" evidence="15">
    <location>
        <begin position="521"/>
        <end position="554"/>
    </location>
</feature>
<dbReference type="FunFam" id="1.25.40.10:FF:000218">
    <property type="entry name" value="Peroxisomal targeting signal receptor"/>
    <property type="match status" value="1"/>
</dbReference>
<feature type="compositionally biased region" description="Low complexity" evidence="16">
    <location>
        <begin position="51"/>
        <end position="60"/>
    </location>
</feature>
<evidence type="ECO:0000256" key="9">
    <source>
        <dbReference type="ARBA" id="ARBA00022803"/>
    </source>
</evidence>
<evidence type="ECO:0000256" key="2">
    <source>
        <dbReference type="ARBA" id="ARBA00004496"/>
    </source>
</evidence>
<evidence type="ECO:0000256" key="10">
    <source>
        <dbReference type="ARBA" id="ARBA00022843"/>
    </source>
</evidence>
<evidence type="ECO:0000256" key="12">
    <source>
        <dbReference type="ARBA" id="ARBA00022966"/>
    </source>
</evidence>
<evidence type="ECO:0000256" key="7">
    <source>
        <dbReference type="ARBA" id="ARBA00022499"/>
    </source>
</evidence>
<dbReference type="SMART" id="SM00028">
    <property type="entry name" value="TPR"/>
    <property type="match status" value="4"/>
</dbReference>
<dbReference type="SUPFAM" id="SSF48452">
    <property type="entry name" value="TPR-like"/>
    <property type="match status" value="1"/>
</dbReference>
<dbReference type="PANTHER" id="PTHR10130:SF0">
    <property type="entry name" value="GH08708P"/>
    <property type="match status" value="1"/>
</dbReference>
<evidence type="ECO:0000256" key="13">
    <source>
        <dbReference type="ARBA" id="ARBA00023140"/>
    </source>
</evidence>